<comment type="caution">
    <text evidence="2">The sequence shown here is derived from an EMBL/GenBank/DDBJ whole genome shotgun (WGS) entry which is preliminary data.</text>
</comment>
<feature type="signal peptide" evidence="1">
    <location>
        <begin position="1"/>
        <end position="22"/>
    </location>
</feature>
<dbReference type="Proteomes" id="UP001169492">
    <property type="component" value="Unassembled WGS sequence"/>
</dbReference>
<proteinExistence type="predicted"/>
<evidence type="ECO:0000313" key="2">
    <source>
        <dbReference type="EMBL" id="MDN7125082.1"/>
    </source>
</evidence>
<organism evidence="2 3">
    <name type="scientific">Pseudidiomarina terrestris</name>
    <dbReference type="NCBI Taxonomy" id="2820060"/>
    <lineage>
        <taxon>Bacteria</taxon>
        <taxon>Pseudomonadati</taxon>
        <taxon>Pseudomonadota</taxon>
        <taxon>Gammaproteobacteria</taxon>
        <taxon>Alteromonadales</taxon>
        <taxon>Idiomarinaceae</taxon>
        <taxon>Pseudidiomarina</taxon>
    </lineage>
</organism>
<feature type="chain" id="PRO_5043330991" description="Secreted protein" evidence="1">
    <location>
        <begin position="23"/>
        <end position="83"/>
    </location>
</feature>
<keyword evidence="1" id="KW-0732">Signal</keyword>
<protein>
    <recommendedName>
        <fullName evidence="4">Secreted protein</fullName>
    </recommendedName>
</protein>
<dbReference type="EMBL" id="JAGGJB010000005">
    <property type="protein sequence ID" value="MDN7125082.1"/>
    <property type="molecule type" value="Genomic_DNA"/>
</dbReference>
<evidence type="ECO:0008006" key="4">
    <source>
        <dbReference type="Google" id="ProtNLM"/>
    </source>
</evidence>
<name>A0AAW7R021_9GAMM</name>
<reference evidence="2 3" key="1">
    <citation type="submission" date="2021-03" db="EMBL/GenBank/DDBJ databases">
        <title>Pseudidiomarina terrestris, a new bacterium isolated from saline soil.</title>
        <authorList>
            <person name="Galisteo C."/>
            <person name="De La Haba R."/>
            <person name="Sanchez-Porro C."/>
            <person name="Ventosa A."/>
        </authorList>
    </citation>
    <scope>NUCLEOTIDE SEQUENCE [LARGE SCALE GENOMIC DNA]</scope>
    <source>
        <strain evidence="2 3">1APP75-32.1</strain>
    </source>
</reference>
<dbReference type="AlphaFoldDB" id="A0AAW7R021"/>
<accession>A0AAW7R021</accession>
<dbReference type="RefSeq" id="WP_301774803.1">
    <property type="nucleotide sequence ID" value="NZ_JAGGJB010000005.1"/>
</dbReference>
<evidence type="ECO:0000256" key="1">
    <source>
        <dbReference type="SAM" id="SignalP"/>
    </source>
</evidence>
<gene>
    <name evidence="2" type="ORF">J6I90_09340</name>
</gene>
<evidence type="ECO:0000313" key="3">
    <source>
        <dbReference type="Proteomes" id="UP001169492"/>
    </source>
</evidence>
<sequence>MKKFLYFTLVAVLLVFVSEVYASTAQFCAGFERGYVAGYQQANNTNLTPFVPVCPIQPLKGFGDPESDFEHGYQIGFTRGMNN</sequence>